<dbReference type="Proteomes" id="UP000663193">
    <property type="component" value="Chromosome 8"/>
</dbReference>
<organism evidence="2 3">
    <name type="scientific">Phaeosphaeria nodorum (strain SN15 / ATCC MYA-4574 / FGSC 10173)</name>
    <name type="common">Glume blotch fungus</name>
    <name type="synonym">Parastagonospora nodorum</name>
    <dbReference type="NCBI Taxonomy" id="321614"/>
    <lineage>
        <taxon>Eukaryota</taxon>
        <taxon>Fungi</taxon>
        <taxon>Dikarya</taxon>
        <taxon>Ascomycota</taxon>
        <taxon>Pezizomycotina</taxon>
        <taxon>Dothideomycetes</taxon>
        <taxon>Pleosporomycetidae</taxon>
        <taxon>Pleosporales</taxon>
        <taxon>Pleosporineae</taxon>
        <taxon>Phaeosphaeriaceae</taxon>
        <taxon>Parastagonospora</taxon>
    </lineage>
</organism>
<sequence>MYPIPYLQLQPYVPEKTKKKLAFKIYSTHVVGGVIKVFPFLAKRKRKNQAVSSLSGAHKLLGLCLSNGGEWEGKMVAYPHTHTHTHLVVVVMTTHIHTPVPETWNPPGREIDGDIGDGETTMLQSTHAHSPQGASHFVT</sequence>
<keyword evidence="3" id="KW-1185">Reference proteome</keyword>
<protein>
    <submittedName>
        <fullName evidence="2">Uncharacterized protein</fullName>
    </submittedName>
</protein>
<evidence type="ECO:0000313" key="3">
    <source>
        <dbReference type="Proteomes" id="UP000663193"/>
    </source>
</evidence>
<reference evidence="3" key="1">
    <citation type="journal article" date="2021" name="BMC Genomics">
        <title>Chromosome-level genome assembly and manually-curated proteome of model necrotroph Parastagonospora nodorum Sn15 reveals a genome-wide trove of candidate effector homologs, and redundancy of virulence-related functions within an accessory chromosome.</title>
        <authorList>
            <person name="Bertazzoni S."/>
            <person name="Jones D.A.B."/>
            <person name="Phan H.T."/>
            <person name="Tan K.-C."/>
            <person name="Hane J.K."/>
        </authorList>
    </citation>
    <scope>NUCLEOTIDE SEQUENCE [LARGE SCALE GENOMIC DNA]</scope>
    <source>
        <strain evidence="3">SN15 / ATCC MYA-4574 / FGSC 10173)</strain>
    </source>
</reference>
<evidence type="ECO:0000256" key="1">
    <source>
        <dbReference type="SAM" id="MobiDB-lite"/>
    </source>
</evidence>
<dbReference type="EMBL" id="CP069030">
    <property type="protein sequence ID" value="QRC98423.1"/>
    <property type="molecule type" value="Genomic_DNA"/>
</dbReference>
<proteinExistence type="predicted"/>
<accession>A0A7U2F496</accession>
<dbReference type="VEuPathDB" id="FungiDB:JI435_412010"/>
<name>A0A7U2F496_PHANO</name>
<dbReference type="AlphaFoldDB" id="A0A7U2F496"/>
<feature type="compositionally biased region" description="Polar residues" evidence="1">
    <location>
        <begin position="122"/>
        <end position="139"/>
    </location>
</feature>
<evidence type="ECO:0000313" key="2">
    <source>
        <dbReference type="EMBL" id="QRC98423.1"/>
    </source>
</evidence>
<gene>
    <name evidence="2" type="ORF">JI435_412010</name>
</gene>
<feature type="region of interest" description="Disordered" evidence="1">
    <location>
        <begin position="101"/>
        <end position="139"/>
    </location>
</feature>